<feature type="compositionally biased region" description="Basic and acidic residues" evidence="1">
    <location>
        <begin position="139"/>
        <end position="161"/>
    </location>
</feature>
<name>A0AAD9G4T5_9STRA</name>
<protein>
    <submittedName>
        <fullName evidence="2">Uncharacterized protein</fullName>
    </submittedName>
</protein>
<feature type="compositionally biased region" description="Low complexity" evidence="1">
    <location>
        <begin position="162"/>
        <end position="172"/>
    </location>
</feature>
<dbReference type="EMBL" id="JASMQC010000034">
    <property type="protein sequence ID" value="KAK1931482.1"/>
    <property type="molecule type" value="Genomic_DNA"/>
</dbReference>
<feature type="compositionally biased region" description="Polar residues" evidence="1">
    <location>
        <begin position="118"/>
        <end position="138"/>
    </location>
</feature>
<comment type="caution">
    <text evidence="2">The sequence shown here is derived from an EMBL/GenBank/DDBJ whole genome shotgun (WGS) entry which is preliminary data.</text>
</comment>
<dbReference type="AlphaFoldDB" id="A0AAD9G4T5"/>
<sequence>MLSERENQALNGKAEPMHRTILNVARCMLFANVEYAAYVLNRSSCRANTKRRSPLGMLTGSVPSLSGIDTFRSPCTAYRDPGKKSWQPRAQVGMIVGKNDETKGLKDNLPKDRIVVTTQHTRNVGNLDGKQNSQLQTQLEREDPELKRAIEDREPATKWKETSTTAESAAPTKAKDGTKNPEPRKTRSRKKKSSCKRDKTTVEAELEGVNSDDEARLPAEELSTTHMRTRNMGAKHVPLGIFNAVVHEDPNYYHQAMKDTRPDKWA</sequence>
<evidence type="ECO:0000313" key="3">
    <source>
        <dbReference type="Proteomes" id="UP001259832"/>
    </source>
</evidence>
<dbReference type="Proteomes" id="UP001259832">
    <property type="component" value="Unassembled WGS sequence"/>
</dbReference>
<gene>
    <name evidence="2" type="ORF">P3T76_013238</name>
</gene>
<keyword evidence="3" id="KW-1185">Reference proteome</keyword>
<evidence type="ECO:0000313" key="2">
    <source>
        <dbReference type="EMBL" id="KAK1931482.1"/>
    </source>
</evidence>
<feature type="compositionally biased region" description="Basic and acidic residues" evidence="1">
    <location>
        <begin position="173"/>
        <end position="185"/>
    </location>
</feature>
<proteinExistence type="predicted"/>
<accession>A0AAD9G4T5</accession>
<organism evidence="2 3">
    <name type="scientific">Phytophthora citrophthora</name>
    <dbReference type="NCBI Taxonomy" id="4793"/>
    <lineage>
        <taxon>Eukaryota</taxon>
        <taxon>Sar</taxon>
        <taxon>Stramenopiles</taxon>
        <taxon>Oomycota</taxon>
        <taxon>Peronosporomycetes</taxon>
        <taxon>Peronosporales</taxon>
        <taxon>Peronosporaceae</taxon>
        <taxon>Phytophthora</taxon>
    </lineage>
</organism>
<reference evidence="2" key="1">
    <citation type="submission" date="2023-08" db="EMBL/GenBank/DDBJ databases">
        <title>Reference Genome Resource for the Citrus Pathogen Phytophthora citrophthora.</title>
        <authorList>
            <person name="Moller H."/>
            <person name="Coetzee B."/>
            <person name="Rose L.J."/>
            <person name="Van Niekerk J.M."/>
        </authorList>
    </citation>
    <scope>NUCLEOTIDE SEQUENCE</scope>
    <source>
        <strain evidence="2">STE-U-9442</strain>
    </source>
</reference>
<feature type="region of interest" description="Disordered" evidence="1">
    <location>
        <begin position="118"/>
        <end position="231"/>
    </location>
</feature>
<evidence type="ECO:0000256" key="1">
    <source>
        <dbReference type="SAM" id="MobiDB-lite"/>
    </source>
</evidence>